<dbReference type="InterPro" id="IPR002013">
    <property type="entry name" value="SAC_dom"/>
</dbReference>
<dbReference type="AlphaFoldDB" id="A0A4P9YZL3"/>
<dbReference type="PROSITE" id="PS50275">
    <property type="entry name" value="SAC"/>
    <property type="match status" value="1"/>
</dbReference>
<comment type="subcellular location">
    <subcellularLocation>
        <location evidence="1">Endomembrane system</location>
    </subcellularLocation>
</comment>
<evidence type="ECO:0000256" key="1">
    <source>
        <dbReference type="ARBA" id="ARBA00004308"/>
    </source>
</evidence>
<evidence type="ECO:0000259" key="4">
    <source>
        <dbReference type="PROSITE" id="PS50275"/>
    </source>
</evidence>
<organism evidence="5 6">
    <name type="scientific">Syncephalis pseudoplumigaleata</name>
    <dbReference type="NCBI Taxonomy" id="1712513"/>
    <lineage>
        <taxon>Eukaryota</taxon>
        <taxon>Fungi</taxon>
        <taxon>Fungi incertae sedis</taxon>
        <taxon>Zoopagomycota</taxon>
        <taxon>Zoopagomycotina</taxon>
        <taxon>Zoopagomycetes</taxon>
        <taxon>Zoopagales</taxon>
        <taxon>Piptocephalidaceae</taxon>
        <taxon>Syncephalis</taxon>
    </lineage>
</organism>
<evidence type="ECO:0000256" key="3">
    <source>
        <dbReference type="ARBA" id="ARBA00023136"/>
    </source>
</evidence>
<evidence type="ECO:0000256" key="2">
    <source>
        <dbReference type="ARBA" id="ARBA00022801"/>
    </source>
</evidence>
<proteinExistence type="predicted"/>
<keyword evidence="6" id="KW-1185">Reference proteome</keyword>
<dbReference type="GO" id="GO:0043813">
    <property type="term" value="F:phosphatidylinositol-3,5-bisphosphate 5-phosphatase activity"/>
    <property type="evidence" value="ECO:0007669"/>
    <property type="project" value="InterPro"/>
</dbReference>
<sequence>MSVQRYYIVGCDEAESHFRILKLDRTLSYSRSTMEEPPVVEVAAVYSREECENLLATIRVGNKATGGMHKVMDFYGVIGFIRFTEGYYMVLITRRRPVATLGGYLVYHIEDTSLLSIRGSSKLERKTEESRYVSVFQSVDLNQNFYFSYAYDLTNSLQRNMARDPTEPPRYNSMFMWNHYLVSSAFPGLTSDWVLPVVHGFVDQRCLEMLGHDLYLTLIARRSRHFAGTRFLKRGAN</sequence>
<protein>
    <submittedName>
        <fullName evidence="5">SacI homology domain-containing protein</fullName>
    </submittedName>
</protein>
<evidence type="ECO:0000313" key="5">
    <source>
        <dbReference type="EMBL" id="RKP25438.1"/>
    </source>
</evidence>
<keyword evidence="3" id="KW-0472">Membrane</keyword>
<name>A0A4P9YZL3_9FUNG</name>
<dbReference type="GO" id="GO:0046856">
    <property type="term" value="P:phosphatidylinositol dephosphorylation"/>
    <property type="evidence" value="ECO:0007669"/>
    <property type="project" value="InterPro"/>
</dbReference>
<gene>
    <name evidence="5" type="ORF">SYNPS1DRAFT_15663</name>
</gene>
<reference evidence="6" key="1">
    <citation type="journal article" date="2018" name="Nat. Microbiol.">
        <title>Leveraging single-cell genomics to expand the fungal tree of life.</title>
        <authorList>
            <person name="Ahrendt S.R."/>
            <person name="Quandt C.A."/>
            <person name="Ciobanu D."/>
            <person name="Clum A."/>
            <person name="Salamov A."/>
            <person name="Andreopoulos B."/>
            <person name="Cheng J.F."/>
            <person name="Woyke T."/>
            <person name="Pelin A."/>
            <person name="Henrissat B."/>
            <person name="Reynolds N.K."/>
            <person name="Benny G.L."/>
            <person name="Smith M.E."/>
            <person name="James T.Y."/>
            <person name="Grigoriev I.V."/>
        </authorList>
    </citation>
    <scope>NUCLEOTIDE SEQUENCE [LARGE SCALE GENOMIC DNA]</scope>
    <source>
        <strain evidence="6">Benny S71-1</strain>
    </source>
</reference>
<keyword evidence="2" id="KW-0378">Hydrolase</keyword>
<dbReference type="GO" id="GO:0012505">
    <property type="term" value="C:endomembrane system"/>
    <property type="evidence" value="ECO:0007669"/>
    <property type="project" value="UniProtKB-SubCell"/>
</dbReference>
<evidence type="ECO:0000313" key="6">
    <source>
        <dbReference type="Proteomes" id="UP000278143"/>
    </source>
</evidence>
<dbReference type="Pfam" id="PF02383">
    <property type="entry name" value="Syja_N"/>
    <property type="match status" value="1"/>
</dbReference>
<dbReference type="Proteomes" id="UP000278143">
    <property type="component" value="Unassembled WGS sequence"/>
</dbReference>
<feature type="non-terminal residue" evidence="5">
    <location>
        <position position="237"/>
    </location>
</feature>
<accession>A0A4P9YZL3</accession>
<dbReference type="PANTHER" id="PTHR45738">
    <property type="entry name" value="POLYPHOSPHOINOSITIDE PHOSPHATASE"/>
    <property type="match status" value="1"/>
</dbReference>
<dbReference type="EMBL" id="KZ989748">
    <property type="protein sequence ID" value="RKP25438.1"/>
    <property type="molecule type" value="Genomic_DNA"/>
</dbReference>
<dbReference type="InterPro" id="IPR043573">
    <property type="entry name" value="Fig4-like"/>
</dbReference>
<dbReference type="OrthoDB" id="405996at2759"/>
<dbReference type="PANTHER" id="PTHR45738:SF5">
    <property type="entry name" value="POLYPHOSPHOINOSITIDE PHOSPHATASE"/>
    <property type="match status" value="1"/>
</dbReference>
<feature type="domain" description="SAC" evidence="4">
    <location>
        <begin position="136"/>
        <end position="237"/>
    </location>
</feature>